<feature type="compositionally biased region" description="Low complexity" evidence="1">
    <location>
        <begin position="51"/>
        <end position="64"/>
    </location>
</feature>
<gene>
    <name evidence="2" type="ORF">CP557_17695</name>
</gene>
<dbReference type="Proteomes" id="UP000219689">
    <property type="component" value="Unassembled WGS sequence"/>
</dbReference>
<evidence type="ECO:0000256" key="1">
    <source>
        <dbReference type="SAM" id="MobiDB-lite"/>
    </source>
</evidence>
<comment type="caution">
    <text evidence="2">The sequence shown here is derived from an EMBL/GenBank/DDBJ whole genome shotgun (WGS) entry which is preliminary data.</text>
</comment>
<feature type="compositionally biased region" description="Basic and acidic residues" evidence="1">
    <location>
        <begin position="68"/>
        <end position="78"/>
    </location>
</feature>
<reference evidence="2 3" key="1">
    <citation type="submission" date="2017-09" db="EMBL/GenBank/DDBJ databases">
        <title>Genome sequences of Natrinema ejinorence JCM 13890T.</title>
        <authorList>
            <person name="Roh S.W."/>
            <person name="Kim Y.B."/>
            <person name="Kim J.Y."/>
        </authorList>
    </citation>
    <scope>NUCLEOTIDE SEQUENCE [LARGE SCALE GENOMIC DNA]</scope>
    <source>
        <strain evidence="2 3">JCM 13890</strain>
    </source>
</reference>
<feature type="region of interest" description="Disordered" evidence="1">
    <location>
        <begin position="1"/>
        <end position="95"/>
    </location>
</feature>
<proteinExistence type="predicted"/>
<accession>A0A2A5QZF0</accession>
<evidence type="ECO:0000313" key="2">
    <source>
        <dbReference type="EMBL" id="PCR92201.1"/>
    </source>
</evidence>
<evidence type="ECO:0000313" key="3">
    <source>
        <dbReference type="Proteomes" id="UP000219689"/>
    </source>
</evidence>
<feature type="compositionally biased region" description="Polar residues" evidence="1">
    <location>
        <begin position="11"/>
        <end position="20"/>
    </location>
</feature>
<dbReference type="EMBL" id="NXNI01000001">
    <property type="protein sequence ID" value="PCR92201.1"/>
    <property type="molecule type" value="Genomic_DNA"/>
</dbReference>
<protein>
    <submittedName>
        <fullName evidence="2">Uncharacterized protein</fullName>
    </submittedName>
</protein>
<dbReference type="AlphaFoldDB" id="A0A2A5QZF0"/>
<sequence length="137" mass="14114">MGRSARGTVVGTESNETQPIRRTVRGFVRRSAANGGTSDPDPLSRRTVVVAISGTNGAAASGSARPGESAERADRDDVPTGSASSRVAIGERPDGATRYVGVVARTVDGRHVVVRGDELLAARRLRSASVDGPAFGD</sequence>
<name>A0A2A5QZF0_9EURY</name>
<keyword evidence="3" id="KW-1185">Reference proteome</keyword>
<organism evidence="2 3">
    <name type="scientific">Natrinema ejinorense</name>
    <dbReference type="NCBI Taxonomy" id="373386"/>
    <lineage>
        <taxon>Archaea</taxon>
        <taxon>Methanobacteriati</taxon>
        <taxon>Methanobacteriota</taxon>
        <taxon>Stenosarchaea group</taxon>
        <taxon>Halobacteria</taxon>
        <taxon>Halobacteriales</taxon>
        <taxon>Natrialbaceae</taxon>
        <taxon>Natrinema</taxon>
    </lineage>
</organism>